<dbReference type="AlphaFoldDB" id="A0A2P2R3W6"/>
<sequence>MNYINYLFIHHPFFWWK</sequence>
<name>A0A2P2R3W6_RHIMU</name>
<organism evidence="1">
    <name type="scientific">Rhizophora mucronata</name>
    <name type="common">Asiatic mangrove</name>
    <dbReference type="NCBI Taxonomy" id="61149"/>
    <lineage>
        <taxon>Eukaryota</taxon>
        <taxon>Viridiplantae</taxon>
        <taxon>Streptophyta</taxon>
        <taxon>Embryophyta</taxon>
        <taxon>Tracheophyta</taxon>
        <taxon>Spermatophyta</taxon>
        <taxon>Magnoliopsida</taxon>
        <taxon>eudicotyledons</taxon>
        <taxon>Gunneridae</taxon>
        <taxon>Pentapetalae</taxon>
        <taxon>rosids</taxon>
        <taxon>fabids</taxon>
        <taxon>Malpighiales</taxon>
        <taxon>Rhizophoraceae</taxon>
        <taxon>Rhizophora</taxon>
    </lineage>
</organism>
<evidence type="ECO:0000313" key="1">
    <source>
        <dbReference type="EMBL" id="MBX73956.1"/>
    </source>
</evidence>
<accession>A0A2P2R3W6</accession>
<reference evidence="1" key="1">
    <citation type="submission" date="2018-02" db="EMBL/GenBank/DDBJ databases">
        <title>Rhizophora mucronata_Transcriptome.</title>
        <authorList>
            <person name="Meera S.P."/>
            <person name="Sreeshan A."/>
            <person name="Augustine A."/>
        </authorList>
    </citation>
    <scope>NUCLEOTIDE SEQUENCE</scope>
    <source>
        <tissue evidence="1">Leaf</tissue>
    </source>
</reference>
<protein>
    <submittedName>
        <fullName evidence="1">Uncharacterized protein</fullName>
    </submittedName>
</protein>
<proteinExistence type="predicted"/>
<dbReference type="EMBL" id="GGEC01093472">
    <property type="protein sequence ID" value="MBX73956.1"/>
    <property type="molecule type" value="Transcribed_RNA"/>
</dbReference>